<sequence length="157" mass="16362">MRYTQLILSLFFFFTFAMALPAPAPVEAVAAADKNNNKNGTKANGTKGANGRTTTKGTTAKSNANNGNNGKKTNANGNDCAAANKLATGIANNIAVQKEEQSDANTLTNIIKSGNTAGFASAKQKFLNTITRGMDIRKKNQSIAPKNNAAIAGLNKV</sequence>
<evidence type="ECO:0000256" key="2">
    <source>
        <dbReference type="SAM" id="SignalP"/>
    </source>
</evidence>
<keyword evidence="4" id="KW-1185">Reference proteome</keyword>
<feature type="chain" id="PRO_5041428993" evidence="2">
    <location>
        <begin position="20"/>
        <end position="157"/>
    </location>
</feature>
<dbReference type="AlphaFoldDB" id="A0AA37UQ48"/>
<dbReference type="Proteomes" id="UP001055115">
    <property type="component" value="Unassembled WGS sequence"/>
</dbReference>
<dbReference type="GeneID" id="73329090"/>
<dbReference type="EMBL" id="BQXU01000022">
    <property type="protein sequence ID" value="GKT48107.1"/>
    <property type="molecule type" value="Genomic_DNA"/>
</dbReference>
<proteinExistence type="predicted"/>
<feature type="compositionally biased region" description="Low complexity" evidence="1">
    <location>
        <begin position="35"/>
        <end position="51"/>
    </location>
</feature>
<reference evidence="3 4" key="1">
    <citation type="submission" date="2022-03" db="EMBL/GenBank/DDBJ databases">
        <title>Genome data of Colletotrichum spp.</title>
        <authorList>
            <person name="Utami Y.D."/>
            <person name="Hiruma K."/>
        </authorList>
    </citation>
    <scope>NUCLEOTIDE SEQUENCE [LARGE SCALE GENOMIC DNA]</scope>
    <source>
        <strain evidence="3 4">MAFF 239500</strain>
    </source>
</reference>
<protein>
    <submittedName>
        <fullName evidence="3">Uncharacterized protein</fullName>
    </submittedName>
</protein>
<evidence type="ECO:0000313" key="3">
    <source>
        <dbReference type="EMBL" id="GKT48107.1"/>
    </source>
</evidence>
<feature type="compositionally biased region" description="Low complexity" evidence="1">
    <location>
        <begin position="58"/>
        <end position="76"/>
    </location>
</feature>
<accession>A0AA37UQ48</accession>
<feature type="region of interest" description="Disordered" evidence="1">
    <location>
        <begin position="35"/>
        <end position="76"/>
    </location>
</feature>
<evidence type="ECO:0000256" key="1">
    <source>
        <dbReference type="SAM" id="MobiDB-lite"/>
    </source>
</evidence>
<name>A0AA37UQ48_9PEZI</name>
<dbReference type="RefSeq" id="XP_049130457.1">
    <property type="nucleotide sequence ID" value="XM_049274500.1"/>
</dbReference>
<feature type="signal peptide" evidence="2">
    <location>
        <begin position="1"/>
        <end position="19"/>
    </location>
</feature>
<comment type="caution">
    <text evidence="3">The sequence shown here is derived from an EMBL/GenBank/DDBJ whole genome shotgun (WGS) entry which is preliminary data.</text>
</comment>
<organism evidence="3 4">
    <name type="scientific">Colletotrichum spaethianum</name>
    <dbReference type="NCBI Taxonomy" id="700344"/>
    <lineage>
        <taxon>Eukaryota</taxon>
        <taxon>Fungi</taxon>
        <taxon>Dikarya</taxon>
        <taxon>Ascomycota</taxon>
        <taxon>Pezizomycotina</taxon>
        <taxon>Sordariomycetes</taxon>
        <taxon>Hypocreomycetidae</taxon>
        <taxon>Glomerellales</taxon>
        <taxon>Glomerellaceae</taxon>
        <taxon>Colletotrichum</taxon>
        <taxon>Colletotrichum spaethianum species complex</taxon>
    </lineage>
</organism>
<gene>
    <name evidence="3" type="ORF">ColSpa_08288</name>
</gene>
<evidence type="ECO:0000313" key="4">
    <source>
        <dbReference type="Proteomes" id="UP001055115"/>
    </source>
</evidence>
<keyword evidence="2" id="KW-0732">Signal</keyword>